<dbReference type="SMART" id="SM00692">
    <property type="entry name" value="DM3"/>
    <property type="match status" value="1"/>
</dbReference>
<dbReference type="OrthoDB" id="7683421at2759"/>
<accession>B4LFU2</accession>
<sequence>MGGTRCVFRDCQVSTQRNPKMHFFKLPVRDPVRLEAWIKNCGNADILNVTRERLSNRAVCARHFRYECFMNYKLDRLIPNQTPTLMRVSKDLAWDLEHLDENGEATMVKLSMPTLSHLIPPDNFECPLGFTEDARFGRKYAARRRTPPKPLTLEPNKKKKVAPEQLNKTEASIIVDLSTVNIDDGKLDKELSGKVVDMEILTEPNKAESVSLQTSLSAEEIPQELQLRYDQLSANYEQLLKDNADCKQSIIRLEAQIQALKNNSTSSCAPQLTKPQLYNGIKKYLGPTMAALVRMEMFGGAERTWKEDERDFAKELLQLGEDVYTHCCDEWRFRLPSLRMARSWLEDKGAAVAADEQL</sequence>
<dbReference type="HOGENOM" id="CLU_035934_0_0_1"/>
<keyword evidence="1" id="KW-0479">Metal-binding</keyword>
<dbReference type="eggNOG" id="ENOG502QWJ9">
    <property type="taxonomic scope" value="Eukaryota"/>
</dbReference>
<dbReference type="AlphaFoldDB" id="B4LFU2"/>
<organism evidence="8 9">
    <name type="scientific">Drosophila virilis</name>
    <name type="common">Fruit fly</name>
    <dbReference type="NCBI Taxonomy" id="7244"/>
    <lineage>
        <taxon>Eukaryota</taxon>
        <taxon>Metazoa</taxon>
        <taxon>Ecdysozoa</taxon>
        <taxon>Arthropoda</taxon>
        <taxon>Hexapoda</taxon>
        <taxon>Insecta</taxon>
        <taxon>Pterygota</taxon>
        <taxon>Neoptera</taxon>
        <taxon>Endopterygota</taxon>
        <taxon>Diptera</taxon>
        <taxon>Brachycera</taxon>
        <taxon>Muscomorpha</taxon>
        <taxon>Ephydroidea</taxon>
        <taxon>Drosophilidae</taxon>
        <taxon>Drosophila</taxon>
    </lineage>
</organism>
<dbReference type="KEGG" id="dvi:6622413"/>
<gene>
    <name evidence="8" type="primary">Dvir\anon-63BC-T3</name>
    <name evidence="8" type="ORF">Dvir_GJ12188</name>
</gene>
<evidence type="ECO:0000259" key="7">
    <source>
        <dbReference type="PROSITE" id="PS50950"/>
    </source>
</evidence>
<dbReference type="GO" id="GO:0043565">
    <property type="term" value="F:sequence-specific DNA binding"/>
    <property type="evidence" value="ECO:0007669"/>
    <property type="project" value="InterPro"/>
</dbReference>
<feature type="coiled-coil region" evidence="6">
    <location>
        <begin position="229"/>
        <end position="263"/>
    </location>
</feature>
<dbReference type="FunCoup" id="B4LFU2">
    <property type="interactions" value="18"/>
</dbReference>
<reference evidence="8 9" key="1">
    <citation type="journal article" date="2007" name="Nature">
        <title>Evolution of genes and genomes on the Drosophila phylogeny.</title>
        <authorList>
            <consortium name="Drosophila 12 Genomes Consortium"/>
            <person name="Clark A.G."/>
            <person name="Eisen M.B."/>
            <person name="Smith D.R."/>
            <person name="Bergman C.M."/>
            <person name="Oliver B."/>
            <person name="Markow T.A."/>
            <person name="Kaufman T.C."/>
            <person name="Kellis M."/>
            <person name="Gelbart W."/>
            <person name="Iyer V.N."/>
            <person name="Pollard D.A."/>
            <person name="Sackton T.B."/>
            <person name="Larracuente A.M."/>
            <person name="Singh N.D."/>
            <person name="Abad J.P."/>
            <person name="Abt D.N."/>
            <person name="Adryan B."/>
            <person name="Aguade M."/>
            <person name="Akashi H."/>
            <person name="Anderson W.W."/>
            <person name="Aquadro C.F."/>
            <person name="Ardell D.H."/>
            <person name="Arguello R."/>
            <person name="Artieri C.G."/>
            <person name="Barbash D.A."/>
            <person name="Barker D."/>
            <person name="Barsanti P."/>
            <person name="Batterham P."/>
            <person name="Batzoglou S."/>
            <person name="Begun D."/>
            <person name="Bhutkar A."/>
            <person name="Blanco E."/>
            <person name="Bosak S.A."/>
            <person name="Bradley R.K."/>
            <person name="Brand A.D."/>
            <person name="Brent M.R."/>
            <person name="Brooks A.N."/>
            <person name="Brown R.H."/>
            <person name="Butlin R.K."/>
            <person name="Caggese C."/>
            <person name="Calvi B.R."/>
            <person name="Bernardo de Carvalho A."/>
            <person name="Caspi A."/>
            <person name="Castrezana S."/>
            <person name="Celniker S.E."/>
            <person name="Chang J.L."/>
            <person name="Chapple C."/>
            <person name="Chatterji S."/>
            <person name="Chinwalla A."/>
            <person name="Civetta A."/>
            <person name="Clifton S.W."/>
            <person name="Comeron J.M."/>
            <person name="Costello J.C."/>
            <person name="Coyne J.A."/>
            <person name="Daub J."/>
            <person name="David R.G."/>
            <person name="Delcher A.L."/>
            <person name="Delehaunty K."/>
            <person name="Do C.B."/>
            <person name="Ebling H."/>
            <person name="Edwards K."/>
            <person name="Eickbush T."/>
            <person name="Evans J.D."/>
            <person name="Filipski A."/>
            <person name="Findeiss S."/>
            <person name="Freyhult E."/>
            <person name="Fulton L."/>
            <person name="Fulton R."/>
            <person name="Garcia A.C."/>
            <person name="Gardiner A."/>
            <person name="Garfield D.A."/>
            <person name="Garvin B.E."/>
            <person name="Gibson G."/>
            <person name="Gilbert D."/>
            <person name="Gnerre S."/>
            <person name="Godfrey J."/>
            <person name="Good R."/>
            <person name="Gotea V."/>
            <person name="Gravely B."/>
            <person name="Greenberg A.J."/>
            <person name="Griffiths-Jones S."/>
            <person name="Gross S."/>
            <person name="Guigo R."/>
            <person name="Gustafson E.A."/>
            <person name="Haerty W."/>
            <person name="Hahn M.W."/>
            <person name="Halligan D.L."/>
            <person name="Halpern A.L."/>
            <person name="Halter G.M."/>
            <person name="Han M.V."/>
            <person name="Heger A."/>
            <person name="Hillier L."/>
            <person name="Hinrichs A.S."/>
            <person name="Holmes I."/>
            <person name="Hoskins R.A."/>
            <person name="Hubisz M.J."/>
            <person name="Hultmark D."/>
            <person name="Huntley M.A."/>
            <person name="Jaffe D.B."/>
            <person name="Jagadeeshan S."/>
            <person name="Jeck W.R."/>
            <person name="Johnson J."/>
            <person name="Jones C.D."/>
            <person name="Jordan W.C."/>
            <person name="Karpen G.H."/>
            <person name="Kataoka E."/>
            <person name="Keightley P.D."/>
            <person name="Kheradpour P."/>
            <person name="Kirkness E.F."/>
            <person name="Koerich L.B."/>
            <person name="Kristiansen K."/>
            <person name="Kudrna D."/>
            <person name="Kulathinal R.J."/>
            <person name="Kumar S."/>
            <person name="Kwok R."/>
            <person name="Lander E."/>
            <person name="Langley C.H."/>
            <person name="Lapoint R."/>
            <person name="Lazzaro B.P."/>
            <person name="Lee S.J."/>
            <person name="Levesque L."/>
            <person name="Li R."/>
            <person name="Lin C.F."/>
            <person name="Lin M.F."/>
            <person name="Lindblad-Toh K."/>
            <person name="Llopart A."/>
            <person name="Long M."/>
            <person name="Low L."/>
            <person name="Lozovsky E."/>
            <person name="Lu J."/>
            <person name="Luo M."/>
            <person name="Machado C.A."/>
            <person name="Makalowski W."/>
            <person name="Marzo M."/>
            <person name="Matsuda M."/>
            <person name="Matzkin L."/>
            <person name="McAllister B."/>
            <person name="McBride C.S."/>
            <person name="McKernan B."/>
            <person name="McKernan K."/>
            <person name="Mendez-Lago M."/>
            <person name="Minx P."/>
            <person name="Mollenhauer M.U."/>
            <person name="Montooth K."/>
            <person name="Mount S.M."/>
            <person name="Mu X."/>
            <person name="Myers E."/>
            <person name="Negre B."/>
            <person name="Newfeld S."/>
            <person name="Nielsen R."/>
            <person name="Noor M.A."/>
            <person name="O'Grady P."/>
            <person name="Pachter L."/>
            <person name="Papaceit M."/>
            <person name="Parisi M.J."/>
            <person name="Parisi M."/>
            <person name="Parts L."/>
            <person name="Pedersen J.S."/>
            <person name="Pesole G."/>
            <person name="Phillippy A.M."/>
            <person name="Ponting C.P."/>
            <person name="Pop M."/>
            <person name="Porcelli D."/>
            <person name="Powell J.R."/>
            <person name="Prohaska S."/>
            <person name="Pruitt K."/>
            <person name="Puig M."/>
            <person name="Quesneville H."/>
            <person name="Ram K.R."/>
            <person name="Rand D."/>
            <person name="Rasmussen M.D."/>
            <person name="Reed L.K."/>
            <person name="Reenan R."/>
            <person name="Reily A."/>
            <person name="Remington K.A."/>
            <person name="Rieger T.T."/>
            <person name="Ritchie M.G."/>
            <person name="Robin C."/>
            <person name="Rogers Y.H."/>
            <person name="Rohde C."/>
            <person name="Rozas J."/>
            <person name="Rubenfield M.J."/>
            <person name="Ruiz A."/>
            <person name="Russo S."/>
            <person name="Salzberg S.L."/>
            <person name="Sanchez-Gracia A."/>
            <person name="Saranga D.J."/>
            <person name="Sato H."/>
            <person name="Schaeffer S.W."/>
            <person name="Schatz M.C."/>
            <person name="Schlenke T."/>
            <person name="Schwartz R."/>
            <person name="Segarra C."/>
            <person name="Singh R.S."/>
            <person name="Sirot L."/>
            <person name="Sirota M."/>
            <person name="Sisneros N.B."/>
            <person name="Smith C.D."/>
            <person name="Smith T.F."/>
            <person name="Spieth J."/>
            <person name="Stage D.E."/>
            <person name="Stark A."/>
            <person name="Stephan W."/>
            <person name="Strausberg R.L."/>
            <person name="Strempel S."/>
            <person name="Sturgill D."/>
            <person name="Sutton G."/>
            <person name="Sutton G.G."/>
            <person name="Tao W."/>
            <person name="Teichmann S."/>
            <person name="Tobari Y.N."/>
            <person name="Tomimura Y."/>
            <person name="Tsolas J.M."/>
            <person name="Valente V.L."/>
            <person name="Venter E."/>
            <person name="Venter J.C."/>
            <person name="Vicario S."/>
            <person name="Vieira F.G."/>
            <person name="Vilella A.J."/>
            <person name="Villasante A."/>
            <person name="Walenz B."/>
            <person name="Wang J."/>
            <person name="Wasserman M."/>
            <person name="Watts T."/>
            <person name="Wilson D."/>
            <person name="Wilson R.K."/>
            <person name="Wing R.A."/>
            <person name="Wolfner M.F."/>
            <person name="Wong A."/>
            <person name="Wong G.K."/>
            <person name="Wu C.I."/>
            <person name="Wu G."/>
            <person name="Yamamoto D."/>
            <person name="Yang H.P."/>
            <person name="Yang S.P."/>
            <person name="Yorke J.A."/>
            <person name="Yoshida K."/>
            <person name="Zdobnov E."/>
            <person name="Zhang P."/>
            <person name="Zhang Y."/>
            <person name="Zimin A.V."/>
            <person name="Baldwin J."/>
            <person name="Abdouelleil A."/>
            <person name="Abdulkadir J."/>
            <person name="Abebe A."/>
            <person name="Abera B."/>
            <person name="Abreu J."/>
            <person name="Acer S.C."/>
            <person name="Aftuck L."/>
            <person name="Alexander A."/>
            <person name="An P."/>
            <person name="Anderson E."/>
            <person name="Anderson S."/>
            <person name="Arachi H."/>
            <person name="Azer M."/>
            <person name="Bachantsang P."/>
            <person name="Barry A."/>
            <person name="Bayul T."/>
            <person name="Berlin A."/>
            <person name="Bessette D."/>
            <person name="Bloom T."/>
            <person name="Blye J."/>
            <person name="Boguslavskiy L."/>
            <person name="Bonnet C."/>
            <person name="Boukhgalter B."/>
            <person name="Bourzgui I."/>
            <person name="Brown A."/>
            <person name="Cahill P."/>
            <person name="Channer S."/>
            <person name="Cheshatsang Y."/>
            <person name="Chuda L."/>
            <person name="Citroen M."/>
            <person name="Collymore A."/>
            <person name="Cooke P."/>
            <person name="Costello M."/>
            <person name="D'Aco K."/>
            <person name="Daza R."/>
            <person name="De Haan G."/>
            <person name="DeGray S."/>
            <person name="DeMaso C."/>
            <person name="Dhargay N."/>
            <person name="Dooley K."/>
            <person name="Dooley E."/>
            <person name="Doricent M."/>
            <person name="Dorje P."/>
            <person name="Dorjee K."/>
            <person name="Dupes A."/>
            <person name="Elong R."/>
            <person name="Falk J."/>
            <person name="Farina A."/>
            <person name="Faro S."/>
            <person name="Ferguson D."/>
            <person name="Fisher S."/>
            <person name="Foley C.D."/>
            <person name="Franke A."/>
            <person name="Friedrich D."/>
            <person name="Gadbois L."/>
            <person name="Gearin G."/>
            <person name="Gearin C.R."/>
            <person name="Giannoukos G."/>
            <person name="Goode T."/>
            <person name="Graham J."/>
            <person name="Grandbois E."/>
            <person name="Grewal S."/>
            <person name="Gyaltsen K."/>
            <person name="Hafez N."/>
            <person name="Hagos B."/>
            <person name="Hall J."/>
            <person name="Henson C."/>
            <person name="Hollinger A."/>
            <person name="Honan T."/>
            <person name="Huard M.D."/>
            <person name="Hughes L."/>
            <person name="Hurhula B."/>
            <person name="Husby M.E."/>
            <person name="Kamat A."/>
            <person name="Kanga B."/>
            <person name="Kashin S."/>
            <person name="Khazanovich D."/>
            <person name="Kisner P."/>
            <person name="Lance K."/>
            <person name="Lara M."/>
            <person name="Lee W."/>
            <person name="Lennon N."/>
            <person name="Letendre F."/>
            <person name="LeVine R."/>
            <person name="Lipovsky A."/>
            <person name="Liu X."/>
            <person name="Liu J."/>
            <person name="Liu S."/>
            <person name="Lokyitsang T."/>
            <person name="Lokyitsang Y."/>
            <person name="Lubonja R."/>
            <person name="Lui A."/>
            <person name="MacDonald P."/>
            <person name="Magnisalis V."/>
            <person name="Maru K."/>
            <person name="Matthews C."/>
            <person name="McCusker W."/>
            <person name="McDonough S."/>
            <person name="Mehta T."/>
            <person name="Meldrim J."/>
            <person name="Meneus L."/>
            <person name="Mihai O."/>
            <person name="Mihalev A."/>
            <person name="Mihova T."/>
            <person name="Mittelman R."/>
            <person name="Mlenga V."/>
            <person name="Montmayeur A."/>
            <person name="Mulrain L."/>
            <person name="Navidi A."/>
            <person name="Naylor J."/>
            <person name="Negash T."/>
            <person name="Nguyen T."/>
            <person name="Nguyen N."/>
            <person name="Nicol R."/>
            <person name="Norbu C."/>
            <person name="Norbu N."/>
            <person name="Novod N."/>
            <person name="O'Neill B."/>
            <person name="Osman S."/>
            <person name="Markiewicz E."/>
            <person name="Oyono O.L."/>
            <person name="Patti C."/>
            <person name="Phunkhang P."/>
            <person name="Pierre F."/>
            <person name="Priest M."/>
            <person name="Raghuraman S."/>
            <person name="Rege F."/>
            <person name="Reyes R."/>
            <person name="Rise C."/>
            <person name="Rogov P."/>
            <person name="Ross K."/>
            <person name="Ryan E."/>
            <person name="Settipalli S."/>
            <person name="Shea T."/>
            <person name="Sherpa N."/>
            <person name="Shi L."/>
            <person name="Shih D."/>
            <person name="Sparrow T."/>
            <person name="Spaulding J."/>
            <person name="Stalker J."/>
            <person name="Stange-Thomann N."/>
            <person name="Stavropoulos S."/>
            <person name="Stone C."/>
            <person name="Strader C."/>
            <person name="Tesfaye S."/>
            <person name="Thomson T."/>
            <person name="Thoulutsang Y."/>
            <person name="Thoulutsang D."/>
            <person name="Topham K."/>
            <person name="Topping I."/>
            <person name="Tsamla T."/>
            <person name="Vassiliev H."/>
            <person name="Vo A."/>
            <person name="Wangchuk T."/>
            <person name="Wangdi T."/>
            <person name="Weiand M."/>
            <person name="Wilkinson J."/>
            <person name="Wilson A."/>
            <person name="Yadav S."/>
            <person name="Young G."/>
            <person name="Yu Q."/>
            <person name="Zembek L."/>
            <person name="Zhong D."/>
            <person name="Zimmer A."/>
            <person name="Zwirko Z."/>
            <person name="Jaffe D.B."/>
            <person name="Alvarez P."/>
            <person name="Brockman W."/>
            <person name="Butler J."/>
            <person name="Chin C."/>
            <person name="Gnerre S."/>
            <person name="Grabherr M."/>
            <person name="Kleber M."/>
            <person name="Mauceli E."/>
            <person name="MacCallum I."/>
        </authorList>
    </citation>
    <scope>NUCLEOTIDE SEQUENCE [LARGE SCALE GENOMIC DNA]</scope>
    <source>
        <strain evidence="9">Tucson 15010-1051.87</strain>
    </source>
</reference>
<dbReference type="EMBL" id="CH940647">
    <property type="protein sequence ID" value="EDW69319.1"/>
    <property type="molecule type" value="Genomic_DNA"/>
</dbReference>
<evidence type="ECO:0000256" key="6">
    <source>
        <dbReference type="SAM" id="Coils"/>
    </source>
</evidence>
<keyword evidence="9" id="KW-1185">Reference proteome</keyword>
<dbReference type="PROSITE" id="PS50950">
    <property type="entry name" value="ZF_THAP"/>
    <property type="match status" value="1"/>
</dbReference>
<dbReference type="OMA" id="CFMNYKM"/>
<protein>
    <submittedName>
        <fullName evidence="8">Anon-63BC-T3</fullName>
    </submittedName>
</protein>
<evidence type="ECO:0000256" key="5">
    <source>
        <dbReference type="PROSITE-ProRule" id="PRU00309"/>
    </source>
</evidence>
<dbReference type="InParanoid" id="B4LFU2"/>
<dbReference type="Pfam" id="PF05485">
    <property type="entry name" value="THAP"/>
    <property type="match status" value="1"/>
</dbReference>
<keyword evidence="4 5" id="KW-0238">DNA-binding</keyword>
<dbReference type="PhylomeDB" id="B4LFU2"/>
<dbReference type="InterPro" id="IPR006612">
    <property type="entry name" value="THAP_Znf"/>
</dbReference>
<evidence type="ECO:0000256" key="1">
    <source>
        <dbReference type="ARBA" id="ARBA00022723"/>
    </source>
</evidence>
<dbReference type="InterPro" id="IPR026516">
    <property type="entry name" value="THAP1/10"/>
</dbReference>
<keyword evidence="6" id="KW-0175">Coiled coil</keyword>
<dbReference type="PANTHER" id="PTHR46600">
    <property type="entry name" value="THAP DOMAIN-CONTAINING"/>
    <property type="match status" value="1"/>
</dbReference>
<name>B4LFU2_DROVI</name>
<dbReference type="STRING" id="7244.B4LFU2"/>
<feature type="domain" description="THAP-type" evidence="7">
    <location>
        <begin position="1"/>
        <end position="86"/>
    </location>
</feature>
<evidence type="ECO:0000313" key="9">
    <source>
        <dbReference type="Proteomes" id="UP000008792"/>
    </source>
</evidence>
<keyword evidence="2 5" id="KW-0863">Zinc-finger</keyword>
<dbReference type="SMART" id="SM00980">
    <property type="entry name" value="THAP"/>
    <property type="match status" value="1"/>
</dbReference>
<evidence type="ECO:0000313" key="8">
    <source>
        <dbReference type="EMBL" id="EDW69319.1"/>
    </source>
</evidence>
<proteinExistence type="predicted"/>
<evidence type="ECO:0000256" key="4">
    <source>
        <dbReference type="ARBA" id="ARBA00023125"/>
    </source>
</evidence>
<evidence type="ECO:0000256" key="3">
    <source>
        <dbReference type="ARBA" id="ARBA00022833"/>
    </source>
</evidence>
<dbReference type="PANTHER" id="PTHR46600:SF11">
    <property type="entry name" value="THAP DOMAIN-CONTAINING PROTEIN 10"/>
    <property type="match status" value="1"/>
</dbReference>
<dbReference type="Proteomes" id="UP000008792">
    <property type="component" value="Unassembled WGS sequence"/>
</dbReference>
<keyword evidence="3" id="KW-0862">Zinc</keyword>
<dbReference type="GO" id="GO:0008270">
    <property type="term" value="F:zinc ion binding"/>
    <property type="evidence" value="ECO:0007669"/>
    <property type="project" value="UniProtKB-KW"/>
</dbReference>
<dbReference type="SUPFAM" id="SSF57716">
    <property type="entry name" value="Glucocorticoid receptor-like (DNA-binding domain)"/>
    <property type="match status" value="1"/>
</dbReference>
<evidence type="ECO:0000256" key="2">
    <source>
        <dbReference type="ARBA" id="ARBA00022771"/>
    </source>
</evidence>